<evidence type="ECO:0000259" key="1">
    <source>
        <dbReference type="PROSITE" id="PS52045"/>
    </source>
</evidence>
<organism evidence="2 3">
    <name type="scientific">Arabis alpina</name>
    <name type="common">Alpine rock-cress</name>
    <dbReference type="NCBI Taxonomy" id="50452"/>
    <lineage>
        <taxon>Eukaryota</taxon>
        <taxon>Viridiplantae</taxon>
        <taxon>Streptophyta</taxon>
        <taxon>Embryophyta</taxon>
        <taxon>Tracheophyta</taxon>
        <taxon>Spermatophyta</taxon>
        <taxon>Magnoliopsida</taxon>
        <taxon>eudicotyledons</taxon>
        <taxon>Gunneridae</taxon>
        <taxon>Pentapetalae</taxon>
        <taxon>rosids</taxon>
        <taxon>malvids</taxon>
        <taxon>Brassicales</taxon>
        <taxon>Brassicaceae</taxon>
        <taxon>Arabideae</taxon>
        <taxon>Arabis</taxon>
    </lineage>
</organism>
<dbReference type="Pfam" id="PF03080">
    <property type="entry name" value="Neprosin"/>
    <property type="match status" value="2"/>
</dbReference>
<dbReference type="Pfam" id="PF00560">
    <property type="entry name" value="LRR_1"/>
    <property type="match status" value="1"/>
</dbReference>
<name>A0A087GGA4_ARAAL</name>
<feature type="domain" description="Neprosin PEP catalytic" evidence="1">
    <location>
        <begin position="325"/>
        <end position="624"/>
    </location>
</feature>
<sequence length="630" mass="69786">MDGPFPVKEFPGLKRLDLSDIKNGELKNLTNLEVLALARNDFNGPIPIEVLCEMKHLRELDLRGNHFVGKIGVGLRTVTYLVTLDVSNNRLTGALPSWISDLMLSSLLISNNFLEETTTKLFLQSNNFAGSIPDTLLGRVEMLDLRNNKLSGSIIPQGGQFNTFNENSYVGNPLLCGPPTDISCEAKKNSEEADNGGEEEDDQTIIDMLVFYWASASTWVAVVIGILVLNSSQIPCDLTKHGDVFDCIDMNKQLAFDHPLLNSLSIQSFKTEHGQIFDCIDIHKQLAFDHHLLRNHSIQLKPTTVPEWITGNNISQKVGPSQLLHEDINCPLGTFATVDYTHSLVSGVKGNINLWDPKVSLDQVSFATMAIAGGPLVSISVGWMVYPLLYEQGHIHLYTYWTADGYITGCYDTRCPGFVQVSKRIPLGVLLQPISVYKGTQREMDLSLHQDRATGNWWFIFGGEANNCACMDHKKQHFTESWTLSVYKGTQREMDLSLHQDHGTGDWWFIFGGENVGYWPKSLFIGSGLVNGAHLSSWGGQVYSPLAEKSPLMGSGHFPKEGFGKAAFINGINIIDGSGKVLIPQIYTIKTHESSPNCYKAKYIHDDADPWYRAVYYGGPGGCTGTLSMI</sequence>
<dbReference type="InterPro" id="IPR001611">
    <property type="entry name" value="Leu-rich_rpt"/>
</dbReference>
<dbReference type="InterPro" id="IPR053168">
    <property type="entry name" value="Glutamic_endopeptidase"/>
</dbReference>
<dbReference type="Proteomes" id="UP000029120">
    <property type="component" value="Chromosome 7"/>
</dbReference>
<dbReference type="InterPro" id="IPR032675">
    <property type="entry name" value="LRR_dom_sf"/>
</dbReference>
<dbReference type="SUPFAM" id="SSF52058">
    <property type="entry name" value="L domain-like"/>
    <property type="match status" value="1"/>
</dbReference>
<dbReference type="PANTHER" id="PTHR31589">
    <property type="entry name" value="PROTEIN, PUTATIVE (DUF239)-RELATED-RELATED"/>
    <property type="match status" value="1"/>
</dbReference>
<dbReference type="Gene3D" id="3.80.10.10">
    <property type="entry name" value="Ribonuclease Inhibitor"/>
    <property type="match status" value="1"/>
</dbReference>
<dbReference type="PROSITE" id="PS52045">
    <property type="entry name" value="NEPROSIN_PEP_CD"/>
    <property type="match status" value="1"/>
</dbReference>
<protein>
    <recommendedName>
        <fullName evidence="1">Neprosin PEP catalytic domain-containing protein</fullName>
    </recommendedName>
</protein>
<dbReference type="eggNOG" id="KOG0619">
    <property type="taxonomic scope" value="Eukaryota"/>
</dbReference>
<dbReference type="PANTHER" id="PTHR31589:SF171">
    <property type="entry name" value="PROTEIN, PUTATIVE (DUF239)-RELATED"/>
    <property type="match status" value="1"/>
</dbReference>
<proteinExistence type="predicted"/>
<dbReference type="InterPro" id="IPR004314">
    <property type="entry name" value="Neprosin"/>
</dbReference>
<gene>
    <name evidence="2" type="ordered locus">AALP_Aa7g063700</name>
</gene>
<evidence type="ECO:0000313" key="2">
    <source>
        <dbReference type="EMBL" id="KFK28906.1"/>
    </source>
</evidence>
<dbReference type="AlphaFoldDB" id="A0A087GGA4"/>
<dbReference type="Gene3D" id="3.90.1320.10">
    <property type="entry name" value="Outer-capsid protein sigma 3, large lobe"/>
    <property type="match status" value="1"/>
</dbReference>
<evidence type="ECO:0000313" key="3">
    <source>
        <dbReference type="Proteomes" id="UP000029120"/>
    </source>
</evidence>
<dbReference type="Pfam" id="PF14365">
    <property type="entry name" value="Neprosin_AP"/>
    <property type="match status" value="1"/>
</dbReference>
<keyword evidence="3" id="KW-1185">Reference proteome</keyword>
<dbReference type="EMBL" id="CM002875">
    <property type="protein sequence ID" value="KFK28906.1"/>
    <property type="molecule type" value="Genomic_DNA"/>
</dbReference>
<accession>A0A087GGA4</accession>
<reference evidence="3" key="1">
    <citation type="journal article" date="2015" name="Nat. Plants">
        <title>Genome expansion of Arabis alpina linked with retrotransposition and reduced symmetric DNA methylation.</title>
        <authorList>
            <person name="Willing E.M."/>
            <person name="Rawat V."/>
            <person name="Mandakova T."/>
            <person name="Maumus F."/>
            <person name="James G.V."/>
            <person name="Nordstroem K.J."/>
            <person name="Becker C."/>
            <person name="Warthmann N."/>
            <person name="Chica C."/>
            <person name="Szarzynska B."/>
            <person name="Zytnicki M."/>
            <person name="Albani M.C."/>
            <person name="Kiefer C."/>
            <person name="Bergonzi S."/>
            <person name="Castaings L."/>
            <person name="Mateos J.L."/>
            <person name="Berns M.C."/>
            <person name="Bujdoso N."/>
            <person name="Piofczyk T."/>
            <person name="de Lorenzo L."/>
            <person name="Barrero-Sicilia C."/>
            <person name="Mateos I."/>
            <person name="Piednoel M."/>
            <person name="Hagmann J."/>
            <person name="Chen-Min-Tao R."/>
            <person name="Iglesias-Fernandez R."/>
            <person name="Schuster S.C."/>
            <person name="Alonso-Blanco C."/>
            <person name="Roudier F."/>
            <person name="Carbonero P."/>
            <person name="Paz-Ares J."/>
            <person name="Davis S.J."/>
            <person name="Pecinka A."/>
            <person name="Quesneville H."/>
            <person name="Colot V."/>
            <person name="Lysak M.A."/>
            <person name="Weigel D."/>
            <person name="Coupland G."/>
            <person name="Schneeberger K."/>
        </authorList>
    </citation>
    <scope>NUCLEOTIDE SEQUENCE [LARGE SCALE GENOMIC DNA]</scope>
    <source>
        <strain evidence="3">cv. Pajares</strain>
    </source>
</reference>
<dbReference type="Gramene" id="KFK28906">
    <property type="protein sequence ID" value="KFK28906"/>
    <property type="gene ID" value="AALP_AA7G063700"/>
</dbReference>
<dbReference type="InterPro" id="IPR025521">
    <property type="entry name" value="Neprosin_propep"/>
</dbReference>
<dbReference type="OrthoDB" id="1858978at2759"/>